<dbReference type="Proteomes" id="UP000526003">
    <property type="component" value="Unassembled WGS sequence"/>
</dbReference>
<sequence length="121" mass="13150">MTSTRLKMSQEGLLWKTALSHLGATELHQVVVGLWVEAGPSPRATVEYLEILHIGNDVLNILRIAQVAVGAVVPYRPVEPDRIAIYSAHAEHLADKLLEAMPVGKLPPSLKGARLEVDLGM</sequence>
<organism evidence="1 2">
    <name type="scientific">Pseudomonas kielensis</name>
    <dbReference type="NCBI Taxonomy" id="2762577"/>
    <lineage>
        <taxon>Bacteria</taxon>
        <taxon>Pseudomonadati</taxon>
        <taxon>Pseudomonadota</taxon>
        <taxon>Gammaproteobacteria</taxon>
        <taxon>Pseudomonadales</taxon>
        <taxon>Pseudomonadaceae</taxon>
        <taxon>Pseudomonas</taxon>
    </lineage>
</organism>
<gene>
    <name evidence="1" type="ORF">H7995_00160</name>
</gene>
<dbReference type="EMBL" id="JACMYG010000001">
    <property type="protein sequence ID" value="MBC2688206.1"/>
    <property type="molecule type" value="Genomic_DNA"/>
</dbReference>
<accession>A0A7X1G9C3</accession>
<evidence type="ECO:0000313" key="1">
    <source>
        <dbReference type="EMBL" id="MBC2688206.1"/>
    </source>
</evidence>
<dbReference type="RefSeq" id="WP_185817786.1">
    <property type="nucleotide sequence ID" value="NZ_JACMYG010000001.1"/>
</dbReference>
<comment type="caution">
    <text evidence="1">The sequence shown here is derived from an EMBL/GenBank/DDBJ whole genome shotgun (WGS) entry which is preliminary data.</text>
</comment>
<dbReference type="AlphaFoldDB" id="A0A7X1G9C3"/>
<reference evidence="1 2" key="1">
    <citation type="submission" date="2020-08" db="EMBL/GenBank/DDBJ databases">
        <title>Pseudomonas sp. nov.</title>
        <authorList>
            <person name="Gieschler S."/>
            <person name="Fiedler G."/>
            <person name="Brinks E."/>
            <person name="Boehnlein C."/>
            <person name="Franz C.M.A.P."/>
            <person name="Kabisch J."/>
        </authorList>
    </citation>
    <scope>NUCLEOTIDE SEQUENCE [LARGE SCALE GENOMIC DNA]</scope>
    <source>
        <strain evidence="1 2">MBT-1</strain>
    </source>
</reference>
<protein>
    <submittedName>
        <fullName evidence="1">Uncharacterized protein</fullName>
    </submittedName>
</protein>
<keyword evidence="2" id="KW-1185">Reference proteome</keyword>
<name>A0A7X1G9C3_9PSED</name>
<evidence type="ECO:0000313" key="2">
    <source>
        <dbReference type="Proteomes" id="UP000526003"/>
    </source>
</evidence>
<proteinExistence type="predicted"/>